<feature type="transmembrane region" description="Helical" evidence="1">
    <location>
        <begin position="20"/>
        <end position="41"/>
    </location>
</feature>
<dbReference type="eggNOG" id="ENOG503465H">
    <property type="taxonomic scope" value="Bacteria"/>
</dbReference>
<dbReference type="KEGG" id="tam:Theam_0251"/>
<keyword evidence="1" id="KW-0812">Transmembrane</keyword>
<dbReference type="RefSeq" id="WP_013537010.1">
    <property type="nucleotide sequence ID" value="NC_014926.1"/>
</dbReference>
<reference evidence="2" key="1">
    <citation type="submission" date="2011-01" db="EMBL/GenBank/DDBJ databases">
        <title>Complete sequence of chromosome of Thermovibrio ammonificans HB-1.</title>
        <authorList>
            <consortium name="US DOE Joint Genome Institute"/>
            <person name="Lucas S."/>
            <person name="Copeland A."/>
            <person name="Lapidus A."/>
            <person name="Cheng J.-F."/>
            <person name="Goodwin L."/>
            <person name="Pitluck S."/>
            <person name="Davenport K."/>
            <person name="Detter J.C."/>
            <person name="Han C."/>
            <person name="Tapia R."/>
            <person name="Land M."/>
            <person name="Hauser L."/>
            <person name="Kyrpides N."/>
            <person name="Ivanova N."/>
            <person name="Ovchinnikova G."/>
            <person name="Vetriani C."/>
            <person name="Woyke T."/>
        </authorList>
    </citation>
    <scope>NUCLEOTIDE SEQUENCE [LARGE SCALE GENOMIC DNA]</scope>
    <source>
        <strain evidence="2">HB-1</strain>
    </source>
</reference>
<keyword evidence="1" id="KW-0472">Membrane</keyword>
<accession>E8T414</accession>
<keyword evidence="3" id="KW-1185">Reference proteome</keyword>
<dbReference type="EMBL" id="CP002444">
    <property type="protein sequence ID" value="ADU96224.1"/>
    <property type="molecule type" value="Genomic_DNA"/>
</dbReference>
<keyword evidence="1" id="KW-1133">Transmembrane helix</keyword>
<sequence>MGALKRLLRLLFLSDAPINLSYPLRMGIFYWVLSAIFLLSARQVLAGYLKSEQLLNAVIEKLFFVILAMGVLFFAICVVYAFVSSTDYKKVKQFAHEISRGNFAYNPELSPIVDRDLKEIHDSLLRLKKSLIISWELLKQRKG</sequence>
<protein>
    <submittedName>
        <fullName evidence="2">Uncharacterized protein</fullName>
    </submittedName>
</protein>
<dbReference type="STRING" id="648996.Theam_0251"/>
<evidence type="ECO:0000313" key="2">
    <source>
        <dbReference type="EMBL" id="ADU96224.1"/>
    </source>
</evidence>
<evidence type="ECO:0000256" key="1">
    <source>
        <dbReference type="SAM" id="Phobius"/>
    </source>
</evidence>
<dbReference type="AlphaFoldDB" id="E8T414"/>
<feature type="transmembrane region" description="Helical" evidence="1">
    <location>
        <begin position="62"/>
        <end position="83"/>
    </location>
</feature>
<organism evidence="2 3">
    <name type="scientific">Thermovibrio ammonificans (strain DSM 15698 / JCM 12110 / HB-1)</name>
    <dbReference type="NCBI Taxonomy" id="648996"/>
    <lineage>
        <taxon>Bacteria</taxon>
        <taxon>Pseudomonadati</taxon>
        <taxon>Aquificota</taxon>
        <taxon>Aquificia</taxon>
        <taxon>Desulfurobacteriales</taxon>
        <taxon>Desulfurobacteriaceae</taxon>
        <taxon>Thermovibrio</taxon>
    </lineage>
</organism>
<dbReference type="OrthoDB" id="14718at2"/>
<gene>
    <name evidence="2" type="ordered locus">Theam_0251</name>
</gene>
<name>E8T414_THEA1</name>
<evidence type="ECO:0000313" key="3">
    <source>
        <dbReference type="Proteomes" id="UP000006362"/>
    </source>
</evidence>
<dbReference type="Proteomes" id="UP000006362">
    <property type="component" value="Chromosome"/>
</dbReference>
<proteinExistence type="predicted"/>
<dbReference type="HOGENOM" id="CLU_1812711_0_0_0"/>